<evidence type="ECO:0000256" key="1">
    <source>
        <dbReference type="SAM" id="Phobius"/>
    </source>
</evidence>
<dbReference type="InterPro" id="IPR050650">
    <property type="entry name" value="Type-II_Cytokine-TF_Rcpt"/>
</dbReference>
<organism evidence="3 4">
    <name type="scientific">Polypterus senegalus</name>
    <name type="common">Senegal bichir</name>
    <dbReference type="NCBI Taxonomy" id="55291"/>
    <lineage>
        <taxon>Eukaryota</taxon>
        <taxon>Metazoa</taxon>
        <taxon>Chordata</taxon>
        <taxon>Craniata</taxon>
        <taxon>Vertebrata</taxon>
        <taxon>Euteleostomi</taxon>
        <taxon>Actinopterygii</taxon>
        <taxon>Polypteriformes</taxon>
        <taxon>Polypteridae</taxon>
        <taxon>Polypterus</taxon>
    </lineage>
</organism>
<dbReference type="InterPro" id="IPR013783">
    <property type="entry name" value="Ig-like_fold"/>
</dbReference>
<feature type="non-terminal residue" evidence="3">
    <location>
        <position position="825"/>
    </location>
</feature>
<dbReference type="PANTHER" id="PTHR20859">
    <property type="entry name" value="INTERFERON/INTERLEUKIN RECEPTOR"/>
    <property type="match status" value="1"/>
</dbReference>
<protein>
    <submittedName>
        <fullName evidence="3">IRA1A protein</fullName>
    </submittedName>
</protein>
<dbReference type="Gene3D" id="2.60.40.10">
    <property type="entry name" value="Immunoglobulins"/>
    <property type="match status" value="5"/>
</dbReference>
<name>A0A8X7WX69_POLSE</name>
<dbReference type="InterPro" id="IPR015373">
    <property type="entry name" value="Interferon/interleukin_rcp_dom"/>
</dbReference>
<dbReference type="Proteomes" id="UP000886611">
    <property type="component" value="Unassembled WGS sequence"/>
</dbReference>
<dbReference type="GO" id="GO:0004896">
    <property type="term" value="F:cytokine receptor activity"/>
    <property type="evidence" value="ECO:0007669"/>
    <property type="project" value="TreeGrafter"/>
</dbReference>
<reference evidence="3 4" key="1">
    <citation type="journal article" date="2021" name="Cell">
        <title>Tracing the genetic footprints of vertebrate landing in non-teleost ray-finned fishes.</title>
        <authorList>
            <person name="Bi X."/>
            <person name="Wang K."/>
            <person name="Yang L."/>
            <person name="Pan H."/>
            <person name="Jiang H."/>
            <person name="Wei Q."/>
            <person name="Fang M."/>
            <person name="Yu H."/>
            <person name="Zhu C."/>
            <person name="Cai Y."/>
            <person name="He Y."/>
            <person name="Gan X."/>
            <person name="Zeng H."/>
            <person name="Yu D."/>
            <person name="Zhu Y."/>
            <person name="Jiang H."/>
            <person name="Qiu Q."/>
            <person name="Yang H."/>
            <person name="Zhang Y.E."/>
            <person name="Wang W."/>
            <person name="Zhu M."/>
            <person name="He S."/>
            <person name="Zhang G."/>
        </authorList>
    </citation>
    <scope>NUCLEOTIDE SEQUENCE [LARGE SCALE GENOMIC DNA]</scope>
    <source>
        <strain evidence="3">Bchr_013</strain>
    </source>
</reference>
<feature type="transmembrane region" description="Helical" evidence="1">
    <location>
        <begin position="737"/>
        <end position="759"/>
    </location>
</feature>
<keyword evidence="1" id="KW-1133">Transmembrane helix</keyword>
<comment type="caution">
    <text evidence="3">The sequence shown here is derived from an EMBL/GenBank/DDBJ whole genome shotgun (WGS) entry which is preliminary data.</text>
</comment>
<keyword evidence="1" id="KW-0812">Transmembrane</keyword>
<evidence type="ECO:0000313" key="3">
    <source>
        <dbReference type="EMBL" id="KAG2457161.1"/>
    </source>
</evidence>
<dbReference type="Pfam" id="PF01108">
    <property type="entry name" value="Tissue_fac"/>
    <property type="match status" value="2"/>
</dbReference>
<dbReference type="SUPFAM" id="SSF49265">
    <property type="entry name" value="Fibronectin type III"/>
    <property type="match status" value="5"/>
</dbReference>
<dbReference type="GO" id="GO:0005886">
    <property type="term" value="C:plasma membrane"/>
    <property type="evidence" value="ECO:0007669"/>
    <property type="project" value="TreeGrafter"/>
</dbReference>
<proteinExistence type="predicted"/>
<feature type="non-terminal residue" evidence="3">
    <location>
        <position position="1"/>
    </location>
</feature>
<evidence type="ECO:0000259" key="2">
    <source>
        <dbReference type="PROSITE" id="PS50853"/>
    </source>
</evidence>
<accession>A0A8X7WX69</accession>
<keyword evidence="4" id="KW-1185">Reference proteome</keyword>
<dbReference type="PROSITE" id="PS50853">
    <property type="entry name" value="FN3"/>
    <property type="match status" value="2"/>
</dbReference>
<keyword evidence="1" id="KW-0472">Membrane</keyword>
<dbReference type="InterPro" id="IPR036116">
    <property type="entry name" value="FN3_sf"/>
</dbReference>
<dbReference type="InterPro" id="IPR003961">
    <property type="entry name" value="FN3_dom"/>
</dbReference>
<feature type="domain" description="Fibronectin type-III" evidence="2">
    <location>
        <begin position="416"/>
        <end position="514"/>
    </location>
</feature>
<dbReference type="PANTHER" id="PTHR20859:SF46">
    <property type="entry name" value="INTERFERON GAMMA RECEPTOR 2"/>
    <property type="match status" value="1"/>
</dbReference>
<evidence type="ECO:0000313" key="4">
    <source>
        <dbReference type="Proteomes" id="UP000886611"/>
    </source>
</evidence>
<feature type="domain" description="Fibronectin type-III" evidence="2">
    <location>
        <begin position="521"/>
        <end position="616"/>
    </location>
</feature>
<sequence>MFPESADGSMHTSFSGQLKSLRAWRAGTAPGCADTSIYTFICVRLCHVAWVTAVVLGRSRYWGTGSRVGAAELCLRTEGTSMKDLGAEAARIVPQPENVRMEALNTQYILKWDWAPALWKTTVLFTAEFLPGYAKDYGPEKWNEVCANTTNTQCDFSEYFIYHGIYHLRVKAMDNGSASAWVEREFCAEKEGELSPPTITKVKSTDGMLEVQLEEPKDSKNRSMRDKVQMKVLILYWQSASNKVLNITDDRISMVTLKDLTPWTEYCVKAKVFEEFYKKESQFSKDVCAKTTLGGSNLWWFSMLLFLTTLILTFAVVLLCYFLVHKSYRVVRYTFFPNYELPANMQECLFDNSPPLASVLLSAGDEAELCCDKVAVLPEGVPDILCFAATTLETTAISHLRQGSDDSGVYSAELGPPSDVHVVPVNYMLKVNITDPKDCNNASMRQHLSFSYVIVYWKNASDLKNESKVTKLTTVVLSNLAPHTTYCLKVQLISDKFNKTSNFSRVACEKTLGDGFSELREPTNVTITSVNLKSVLHWDASPDLQGPVNYHVEYKINNTDAKWTPVENCVLTTRTECDFSVTIQPYYKNVVLQVRAENGNDTSAWVQSKAFNALFDSRWPCLLLSVDTLNSEIGPPTVSLDSQAGEIYVRFLIPGDAMKHYFTQWIHYVTYWKEGDNVKFVETTENFVQLKGVESGVRYCVRVKSQEYRYNPYREGISSPEQCIENTRDEASQVTSLVLILTATLTFACLLTAACFFVVRRTYGCAKDLLNPVWSVPEDIAEFLTRRSPGDSFTPPAGTDVPEEAIDNVLVLNDDDDDDDGGDVT</sequence>
<feature type="transmembrane region" description="Helical" evidence="1">
    <location>
        <begin position="298"/>
        <end position="324"/>
    </location>
</feature>
<gene>
    <name evidence="3" type="primary">Ifnar1a</name>
    <name evidence="3" type="ORF">GTO96_0013984</name>
</gene>
<dbReference type="SMART" id="SM00060">
    <property type="entry name" value="FN3"/>
    <property type="match status" value="4"/>
</dbReference>
<dbReference type="AlphaFoldDB" id="A0A8X7WX69"/>
<dbReference type="EMBL" id="JAATIS010008602">
    <property type="protein sequence ID" value="KAG2457161.1"/>
    <property type="molecule type" value="Genomic_DNA"/>
</dbReference>
<dbReference type="Pfam" id="PF09294">
    <property type="entry name" value="Interfer-bind"/>
    <property type="match status" value="2"/>
</dbReference>
<dbReference type="CDD" id="cd00063">
    <property type="entry name" value="FN3"/>
    <property type="match status" value="1"/>
</dbReference>